<name>A0A1H8DS22_9FIRM</name>
<evidence type="ECO:0000313" key="1">
    <source>
        <dbReference type="EMBL" id="SEN09337.1"/>
    </source>
</evidence>
<dbReference type="InterPro" id="IPR037079">
    <property type="entry name" value="AF2212/PG0164-like_sf"/>
</dbReference>
<accession>A0A1H8DS22</accession>
<organism evidence="1 2">
    <name type="scientific">Hydrogenoanaerobacterium saccharovorans</name>
    <dbReference type="NCBI Taxonomy" id="474960"/>
    <lineage>
        <taxon>Bacteria</taxon>
        <taxon>Bacillati</taxon>
        <taxon>Bacillota</taxon>
        <taxon>Clostridia</taxon>
        <taxon>Eubacteriales</taxon>
        <taxon>Oscillospiraceae</taxon>
        <taxon>Hydrogenoanaerobacterium</taxon>
    </lineage>
</organism>
<dbReference type="Proteomes" id="UP000199158">
    <property type="component" value="Unassembled WGS sequence"/>
</dbReference>
<dbReference type="Pfam" id="PF08922">
    <property type="entry name" value="DUF1905"/>
    <property type="match status" value="1"/>
</dbReference>
<dbReference type="RefSeq" id="WP_242943177.1">
    <property type="nucleotide sequence ID" value="NZ_FOCG01000003.1"/>
</dbReference>
<evidence type="ECO:0000313" key="2">
    <source>
        <dbReference type="Proteomes" id="UP000199158"/>
    </source>
</evidence>
<keyword evidence="2" id="KW-1185">Reference proteome</keyword>
<dbReference type="EMBL" id="FOCG01000003">
    <property type="protein sequence ID" value="SEN09337.1"/>
    <property type="molecule type" value="Genomic_DNA"/>
</dbReference>
<dbReference type="STRING" id="474960.SAMN05216180_2733"/>
<gene>
    <name evidence="1" type="ORF">SAMN05216180_2733</name>
</gene>
<dbReference type="InterPro" id="IPR015018">
    <property type="entry name" value="DUF1905"/>
</dbReference>
<sequence>MRTIKQEFIAVIKKVPDIDGAYVEIPFDVKAVFGKGRVKVHATIDGEPYDGSLVRMGTPCHIIGIRKDIRAKIGKQAGDTVHVTVEERE</sequence>
<dbReference type="SUPFAM" id="SSF141694">
    <property type="entry name" value="AF2212/PG0164-like"/>
    <property type="match status" value="1"/>
</dbReference>
<dbReference type="Gene3D" id="2.40.30.100">
    <property type="entry name" value="AF2212/PG0164-like"/>
    <property type="match status" value="1"/>
</dbReference>
<dbReference type="AlphaFoldDB" id="A0A1H8DS22"/>
<proteinExistence type="predicted"/>
<evidence type="ECO:0008006" key="3">
    <source>
        <dbReference type="Google" id="ProtNLM"/>
    </source>
</evidence>
<protein>
    <recommendedName>
        <fullName evidence="3">DUF1905 domain-containing protein</fullName>
    </recommendedName>
</protein>
<reference evidence="1 2" key="1">
    <citation type="submission" date="2016-10" db="EMBL/GenBank/DDBJ databases">
        <authorList>
            <person name="de Groot N.N."/>
        </authorList>
    </citation>
    <scope>NUCLEOTIDE SEQUENCE [LARGE SCALE GENOMIC DNA]</scope>
    <source>
        <strain evidence="1 2">CGMCC 1.5070</strain>
    </source>
</reference>